<evidence type="ECO:0000313" key="1">
    <source>
        <dbReference type="EMBL" id="SOQ49435.1"/>
    </source>
</evidence>
<dbReference type="AlphaFoldDB" id="A0A2H1W8K5"/>
<dbReference type="EMBL" id="ODYU01007040">
    <property type="protein sequence ID" value="SOQ49435.1"/>
    <property type="molecule type" value="Genomic_DNA"/>
</dbReference>
<gene>
    <name evidence="1" type="ORF">SFRICE_028379</name>
</gene>
<reference evidence="1" key="1">
    <citation type="submission" date="2016-07" db="EMBL/GenBank/DDBJ databases">
        <authorList>
            <person name="Bretaudeau A."/>
        </authorList>
    </citation>
    <scope>NUCLEOTIDE SEQUENCE</scope>
    <source>
        <strain evidence="1">Rice</strain>
        <tissue evidence="1">Whole body</tissue>
    </source>
</reference>
<sequence>MNLEIYNPPFEGGNCVTVVLRMRIITQPLWPRDFCGYSDPVTYEKGEARGSVRRLLTKNNPVPSPAFRAGAPVSPLGSPQLRIREQCVIGLPFYILKQEEAHRISQHAPAHVAVGGARGIPCATCECDRREATLTRN</sequence>
<organism evidence="1">
    <name type="scientific">Spodoptera frugiperda</name>
    <name type="common">Fall armyworm</name>
    <dbReference type="NCBI Taxonomy" id="7108"/>
    <lineage>
        <taxon>Eukaryota</taxon>
        <taxon>Metazoa</taxon>
        <taxon>Ecdysozoa</taxon>
        <taxon>Arthropoda</taxon>
        <taxon>Hexapoda</taxon>
        <taxon>Insecta</taxon>
        <taxon>Pterygota</taxon>
        <taxon>Neoptera</taxon>
        <taxon>Endopterygota</taxon>
        <taxon>Lepidoptera</taxon>
        <taxon>Glossata</taxon>
        <taxon>Ditrysia</taxon>
        <taxon>Noctuoidea</taxon>
        <taxon>Noctuidae</taxon>
        <taxon>Amphipyrinae</taxon>
        <taxon>Spodoptera</taxon>
    </lineage>
</organism>
<proteinExistence type="predicted"/>
<protein>
    <submittedName>
        <fullName evidence="1">SFRICE_028379</fullName>
    </submittedName>
</protein>
<accession>A0A2H1W8K5</accession>
<name>A0A2H1W8K5_SPOFR</name>